<feature type="transmembrane region" description="Helical" evidence="7">
    <location>
        <begin position="555"/>
        <end position="575"/>
    </location>
</feature>
<comment type="subcellular location">
    <subcellularLocation>
        <location evidence="1">Membrane</location>
        <topology evidence="1">Multi-pass membrane protein</topology>
    </subcellularLocation>
</comment>
<evidence type="ECO:0000256" key="6">
    <source>
        <dbReference type="SAM" id="MobiDB-lite"/>
    </source>
</evidence>
<feature type="compositionally biased region" description="Low complexity" evidence="6">
    <location>
        <begin position="69"/>
        <end position="79"/>
    </location>
</feature>
<feature type="compositionally biased region" description="Pro residues" evidence="6">
    <location>
        <begin position="1"/>
        <end position="14"/>
    </location>
</feature>
<evidence type="ECO:0000313" key="9">
    <source>
        <dbReference type="Proteomes" id="UP001451303"/>
    </source>
</evidence>
<dbReference type="EMBL" id="JAVLET010000019">
    <property type="protein sequence ID" value="KAL0465060.1"/>
    <property type="molecule type" value="Genomic_DNA"/>
</dbReference>
<protein>
    <submittedName>
        <fullName evidence="8">Major facilitator superfamily domain-containing protein</fullName>
    </submittedName>
</protein>
<feature type="transmembrane region" description="Helical" evidence="7">
    <location>
        <begin position="285"/>
        <end position="304"/>
    </location>
</feature>
<accession>A0ABR3CX94</accession>
<feature type="transmembrane region" description="Helical" evidence="7">
    <location>
        <begin position="428"/>
        <end position="449"/>
    </location>
</feature>
<reference evidence="8 9" key="1">
    <citation type="submission" date="2023-09" db="EMBL/GenBank/DDBJ databases">
        <title>Multi-omics analysis of a traditional fermented food reveals byproduct-associated fungal strains for waste-to-food upcycling.</title>
        <authorList>
            <consortium name="Lawrence Berkeley National Laboratory"/>
            <person name="Rekdal V.M."/>
            <person name="Villalobos-Escobedo J.M."/>
            <person name="Rodriguez-Valeron N."/>
            <person name="Garcia M.O."/>
            <person name="Vasquez D.P."/>
            <person name="Damayanti I."/>
            <person name="Sorensen P.M."/>
            <person name="Baidoo E.E."/>
            <person name="De Carvalho A.C."/>
            <person name="Riley R."/>
            <person name="Lipzen A."/>
            <person name="He G."/>
            <person name="Yan M."/>
            <person name="Haridas S."/>
            <person name="Daum C."/>
            <person name="Yoshinaga Y."/>
            <person name="Ng V."/>
            <person name="Grigoriev I.V."/>
            <person name="Munk R."/>
            <person name="Nuraida L."/>
            <person name="Wijaya C.H."/>
            <person name="Morales P.-C."/>
            <person name="Keasling J.D."/>
        </authorList>
    </citation>
    <scope>NUCLEOTIDE SEQUENCE [LARGE SCALE GENOMIC DNA]</scope>
    <source>
        <strain evidence="8 9">FGSC 2613</strain>
    </source>
</reference>
<feature type="transmembrane region" description="Helical" evidence="7">
    <location>
        <begin position="349"/>
        <end position="371"/>
    </location>
</feature>
<dbReference type="PANTHER" id="PTHR43791">
    <property type="entry name" value="PERMEASE-RELATED"/>
    <property type="match status" value="1"/>
</dbReference>
<evidence type="ECO:0000313" key="8">
    <source>
        <dbReference type="EMBL" id="KAL0465060.1"/>
    </source>
</evidence>
<feature type="transmembrane region" description="Helical" evidence="7">
    <location>
        <begin position="493"/>
        <end position="512"/>
    </location>
</feature>
<feature type="transmembrane region" description="Helical" evidence="7">
    <location>
        <begin position="461"/>
        <end position="481"/>
    </location>
</feature>
<evidence type="ECO:0000256" key="1">
    <source>
        <dbReference type="ARBA" id="ARBA00004141"/>
    </source>
</evidence>
<feature type="region of interest" description="Disordered" evidence="6">
    <location>
        <begin position="1"/>
        <end position="79"/>
    </location>
</feature>
<evidence type="ECO:0000256" key="3">
    <source>
        <dbReference type="ARBA" id="ARBA00022692"/>
    </source>
</evidence>
<keyword evidence="3 7" id="KW-0812">Transmembrane</keyword>
<feature type="region of interest" description="Disordered" evidence="6">
    <location>
        <begin position="196"/>
        <end position="218"/>
    </location>
</feature>
<gene>
    <name evidence="8" type="ORF">QR685DRAFT_582668</name>
</gene>
<keyword evidence="5 7" id="KW-0472">Membrane</keyword>
<dbReference type="InterPro" id="IPR036259">
    <property type="entry name" value="MFS_trans_sf"/>
</dbReference>
<feature type="transmembrane region" description="Helical" evidence="7">
    <location>
        <begin position="590"/>
        <end position="610"/>
    </location>
</feature>
<name>A0ABR3CX94_NEUIN</name>
<feature type="transmembrane region" description="Helical" evidence="7">
    <location>
        <begin position="524"/>
        <end position="543"/>
    </location>
</feature>
<proteinExistence type="predicted"/>
<comment type="caution">
    <text evidence="8">The sequence shown here is derived from an EMBL/GenBank/DDBJ whole genome shotgun (WGS) entry which is preliminary data.</text>
</comment>
<keyword evidence="9" id="KW-1185">Reference proteome</keyword>
<evidence type="ECO:0000256" key="7">
    <source>
        <dbReference type="SAM" id="Phobius"/>
    </source>
</evidence>
<evidence type="ECO:0000256" key="2">
    <source>
        <dbReference type="ARBA" id="ARBA00022448"/>
    </source>
</evidence>
<dbReference type="PANTHER" id="PTHR43791:SF29">
    <property type="entry name" value="MAJOR FACILITATOR SUPERFAMILY (MFS) PROFILE DOMAIN-CONTAINING PROTEIN"/>
    <property type="match status" value="1"/>
</dbReference>
<keyword evidence="2" id="KW-0813">Transport</keyword>
<dbReference type="InterPro" id="IPR011701">
    <property type="entry name" value="MFS"/>
</dbReference>
<dbReference type="SUPFAM" id="SSF103473">
    <property type="entry name" value="MFS general substrate transporter"/>
    <property type="match status" value="1"/>
</dbReference>
<organism evidence="8 9">
    <name type="scientific">Neurospora intermedia</name>
    <dbReference type="NCBI Taxonomy" id="5142"/>
    <lineage>
        <taxon>Eukaryota</taxon>
        <taxon>Fungi</taxon>
        <taxon>Dikarya</taxon>
        <taxon>Ascomycota</taxon>
        <taxon>Pezizomycotina</taxon>
        <taxon>Sordariomycetes</taxon>
        <taxon>Sordariomycetidae</taxon>
        <taxon>Sordariales</taxon>
        <taxon>Sordariaceae</taxon>
        <taxon>Neurospora</taxon>
    </lineage>
</organism>
<dbReference type="Gene3D" id="1.20.1250.20">
    <property type="entry name" value="MFS general substrate transporter like domains"/>
    <property type="match status" value="2"/>
</dbReference>
<dbReference type="Pfam" id="PF07690">
    <property type="entry name" value="MFS_1"/>
    <property type="match status" value="1"/>
</dbReference>
<feature type="compositionally biased region" description="Basic and acidic residues" evidence="6">
    <location>
        <begin position="197"/>
        <end position="214"/>
    </location>
</feature>
<dbReference type="Proteomes" id="UP001451303">
    <property type="component" value="Unassembled WGS sequence"/>
</dbReference>
<sequence>MSQPPQQPLPPPYPGSGAGSGSGSGTSNPISSASSALPTPTDEKKPSSYGTVIPPALSPSPDTKNPNFSSSSSSDLSESSEYADLTRNPFLDPVVAAHWRKVYEEADYECRAVFDPSVTWTEEEEKAIIRKIDFRACAWAIVMFFALQVDRGNLSQALADGMLDDLGLDTNGMFICLTYASFEGVGWLQRRRKNKEKKNERKERGKGGKRKGERDEDEADDMTDYNYGNVIFLVSFLCAELPSQLLSKKLGPDRWIPIQIVLWSVVAISQCSLTGRGSFFATRCLLGLIEGGFIPDIVLWLSYFYTSRELPIRLSYFWTTLSTTSIITSLMAFGLLHMRGINGWAGWQWMFLVEGLITLCIGLASFFMMPASAVQTKTWFRPNGWFTDREVSIVVNRVLRDDPSKGDMHNREAITPKRLWETLKDYDLWPLYAIGLVAYIPQTPVNYYLTLTLRRLGFSAFNTNLLVIPSSVVHIITLLLLTRLSDILKERTFVAMLQCLWTLPCILALRFWPGLIENAWGTYALMSVLLSYPYCHAILVAWTSKNANNVGARSVSAALYNMSVQLGNVVANFIYMDYDKPYYHDGNTKLVVINLLAIGVFLFTKAYYVWRNKQKDKVWDALTEEQKAEYIKTTKVQGSRRLDFRFAH</sequence>
<evidence type="ECO:0000256" key="5">
    <source>
        <dbReference type="ARBA" id="ARBA00023136"/>
    </source>
</evidence>
<evidence type="ECO:0000256" key="4">
    <source>
        <dbReference type="ARBA" id="ARBA00022989"/>
    </source>
</evidence>
<feature type="transmembrane region" description="Helical" evidence="7">
    <location>
        <begin position="316"/>
        <end position="337"/>
    </location>
</feature>
<feature type="compositionally biased region" description="Low complexity" evidence="6">
    <location>
        <begin position="25"/>
        <end position="38"/>
    </location>
</feature>
<keyword evidence="4 7" id="KW-1133">Transmembrane helix</keyword>